<feature type="domain" description="ABC transmembrane type-1" evidence="10">
    <location>
        <begin position="2"/>
        <end position="293"/>
    </location>
</feature>
<dbReference type="AlphaFoldDB" id="A0A225WGD4"/>
<evidence type="ECO:0000256" key="7">
    <source>
        <dbReference type="ARBA" id="ARBA00023136"/>
    </source>
</evidence>
<dbReference type="PROSITE" id="PS50893">
    <property type="entry name" value="ABC_TRANSPORTER_2"/>
    <property type="match status" value="1"/>
</dbReference>
<reference evidence="12" key="1">
    <citation type="submission" date="2017-03" db="EMBL/GenBank/DDBJ databases">
        <title>Phytopthora megakarya and P. palmivora, two closely related causual agents of cacao black pod achieved similar genome size and gene model numbers by different mechanisms.</title>
        <authorList>
            <person name="Ali S."/>
            <person name="Shao J."/>
            <person name="Larry D.J."/>
            <person name="Kronmiller B."/>
            <person name="Shen D."/>
            <person name="Strem M.D."/>
            <person name="Melnick R.L."/>
            <person name="Guiltinan M.J."/>
            <person name="Tyler B.M."/>
            <person name="Meinhardt L.W."/>
            <person name="Bailey B.A."/>
        </authorList>
    </citation>
    <scope>NUCLEOTIDE SEQUENCE [LARGE SCALE GENOMIC DNA]</scope>
    <source>
        <strain evidence="12">zdho120</strain>
    </source>
</reference>
<dbReference type="SMART" id="SM00382">
    <property type="entry name" value="AAA"/>
    <property type="match status" value="1"/>
</dbReference>
<keyword evidence="7 8" id="KW-0472">Membrane</keyword>
<dbReference type="Proteomes" id="UP000198211">
    <property type="component" value="Unassembled WGS sequence"/>
</dbReference>
<dbReference type="FunFam" id="3.40.50.300:FF:000251">
    <property type="entry name" value="ABC transporter B family member 19"/>
    <property type="match status" value="1"/>
</dbReference>
<keyword evidence="6 8" id="KW-1133">Transmembrane helix</keyword>
<dbReference type="GO" id="GO:0016887">
    <property type="term" value="F:ATP hydrolysis activity"/>
    <property type="evidence" value="ECO:0007669"/>
    <property type="project" value="InterPro"/>
</dbReference>
<dbReference type="InterPro" id="IPR017871">
    <property type="entry name" value="ABC_transporter-like_CS"/>
</dbReference>
<dbReference type="GO" id="GO:0005524">
    <property type="term" value="F:ATP binding"/>
    <property type="evidence" value="ECO:0007669"/>
    <property type="project" value="UniProtKB-KW"/>
</dbReference>
<dbReference type="Gene3D" id="3.40.50.300">
    <property type="entry name" value="P-loop containing nucleotide triphosphate hydrolases"/>
    <property type="match status" value="1"/>
</dbReference>
<evidence type="ECO:0000256" key="8">
    <source>
        <dbReference type="SAM" id="Phobius"/>
    </source>
</evidence>
<accession>A0A225WGD4</accession>
<dbReference type="GO" id="GO:0005743">
    <property type="term" value="C:mitochondrial inner membrane"/>
    <property type="evidence" value="ECO:0007669"/>
    <property type="project" value="TreeGrafter"/>
</dbReference>
<dbReference type="PROSITE" id="PS50929">
    <property type="entry name" value="ABC_TM1F"/>
    <property type="match status" value="1"/>
</dbReference>
<keyword evidence="5" id="KW-0067">ATP-binding</keyword>
<keyword evidence="3 8" id="KW-0812">Transmembrane</keyword>
<dbReference type="InterPro" id="IPR036640">
    <property type="entry name" value="ABC1_TM_sf"/>
</dbReference>
<dbReference type="OrthoDB" id="6500128at2759"/>
<comment type="subcellular location">
    <subcellularLocation>
        <location evidence="1">Membrane</location>
        <topology evidence="1">Multi-pass membrane protein</topology>
    </subcellularLocation>
</comment>
<protein>
    <submittedName>
        <fullName evidence="11">Multidrug resistance protein ABC transporter</fullName>
    </submittedName>
</protein>
<proteinExistence type="inferred from homology"/>
<evidence type="ECO:0000256" key="3">
    <source>
        <dbReference type="ARBA" id="ARBA00022692"/>
    </source>
</evidence>
<dbReference type="EMBL" id="NBNE01000928">
    <property type="protein sequence ID" value="OWZ16474.1"/>
    <property type="molecule type" value="Genomic_DNA"/>
</dbReference>
<dbReference type="CDD" id="cd03249">
    <property type="entry name" value="ABC_MTABC3_MDL1_MDL2"/>
    <property type="match status" value="1"/>
</dbReference>
<dbReference type="InterPro" id="IPR039421">
    <property type="entry name" value="Type_1_exporter"/>
</dbReference>
<evidence type="ECO:0000259" key="9">
    <source>
        <dbReference type="PROSITE" id="PS50893"/>
    </source>
</evidence>
<dbReference type="InterPro" id="IPR011527">
    <property type="entry name" value="ABC1_TM_dom"/>
</dbReference>
<evidence type="ECO:0000256" key="4">
    <source>
        <dbReference type="ARBA" id="ARBA00022741"/>
    </source>
</evidence>
<evidence type="ECO:0000256" key="5">
    <source>
        <dbReference type="ARBA" id="ARBA00022840"/>
    </source>
</evidence>
<dbReference type="InterPro" id="IPR027417">
    <property type="entry name" value="P-loop_NTPase"/>
</dbReference>
<dbReference type="InterPro" id="IPR003593">
    <property type="entry name" value="AAA+_ATPase"/>
</dbReference>
<evidence type="ECO:0000256" key="2">
    <source>
        <dbReference type="ARBA" id="ARBA00007577"/>
    </source>
</evidence>
<evidence type="ECO:0000313" key="11">
    <source>
        <dbReference type="EMBL" id="OWZ16474.1"/>
    </source>
</evidence>
<feature type="transmembrane region" description="Helical" evidence="8">
    <location>
        <begin position="227"/>
        <end position="252"/>
    </location>
</feature>
<gene>
    <name evidence="11" type="ORF">PHMEG_0009731</name>
</gene>
<dbReference type="SUPFAM" id="SSF90123">
    <property type="entry name" value="ABC transporter transmembrane region"/>
    <property type="match status" value="1"/>
</dbReference>
<dbReference type="PANTHER" id="PTHR43394">
    <property type="entry name" value="ATP-DEPENDENT PERMEASE MDL1, MITOCHONDRIAL"/>
    <property type="match status" value="1"/>
</dbReference>
<evidence type="ECO:0000259" key="10">
    <source>
        <dbReference type="PROSITE" id="PS50929"/>
    </source>
</evidence>
<evidence type="ECO:0000256" key="1">
    <source>
        <dbReference type="ARBA" id="ARBA00004141"/>
    </source>
</evidence>
<dbReference type="Pfam" id="PF00005">
    <property type="entry name" value="ABC_tran"/>
    <property type="match status" value="1"/>
</dbReference>
<feature type="transmembrane region" description="Helical" evidence="8">
    <location>
        <begin position="6"/>
        <end position="31"/>
    </location>
</feature>
<evidence type="ECO:0000256" key="6">
    <source>
        <dbReference type="ARBA" id="ARBA00022989"/>
    </source>
</evidence>
<comment type="similarity">
    <text evidence="2">Belongs to the ABC transporter superfamily. ABCB family. Multidrug resistance exporter (TC 3.A.1.201) subfamily.</text>
</comment>
<organism evidence="11 12">
    <name type="scientific">Phytophthora megakarya</name>
    <dbReference type="NCBI Taxonomy" id="4795"/>
    <lineage>
        <taxon>Eukaryota</taxon>
        <taxon>Sar</taxon>
        <taxon>Stramenopiles</taxon>
        <taxon>Oomycota</taxon>
        <taxon>Peronosporomycetes</taxon>
        <taxon>Peronosporales</taxon>
        <taxon>Peronosporaceae</taxon>
        <taxon>Phytophthora</taxon>
    </lineage>
</organism>
<dbReference type="PANTHER" id="PTHR43394:SF18">
    <property type="entry name" value="ABC TRANSPORTER B FAMILY MEMBER 11-LIKE"/>
    <property type="match status" value="1"/>
</dbReference>
<keyword evidence="4" id="KW-0547">Nucleotide-binding</keyword>
<dbReference type="STRING" id="4795.A0A225WGD4"/>
<feature type="transmembrane region" description="Helical" evidence="8">
    <location>
        <begin position="267"/>
        <end position="288"/>
    </location>
</feature>
<dbReference type="SUPFAM" id="SSF52540">
    <property type="entry name" value="P-loop containing nucleoside triphosphate hydrolases"/>
    <property type="match status" value="1"/>
</dbReference>
<dbReference type="GO" id="GO:0090374">
    <property type="term" value="P:oligopeptide export from mitochondrion"/>
    <property type="evidence" value="ECO:0007669"/>
    <property type="project" value="TreeGrafter"/>
</dbReference>
<sequence length="572" mass="61882">MVAGSLGAIINAAIYPAWGIILSKITVLYFDTTQTKHEMIYDARLWALGFVGLGVLFALSSIMQHYSFAVSSQNLIARVRLMTYSSMLHQEIGWFDRDENSSGSLVSRLATDSATLQAMTTETLNRGLVNVTTMFLTLAVTFYYSWQMTLVLLAAAPVLAISFQLQNQAIQGGAGDKKHNDADAAAGSLLAEAIGSIRTVASFSMEKTLTEQHATLVDSSKQTDVKFGFVGGVAYGISLGVMFFVLALVFYVSSHWISDGTISFEDMFAVLMVFTLGSFSAGSAAQGATDGAKAKRSAQRIFKIIDRKPEIDTTLTSGKTLKHVNGDITFSNLKFAYPSRPDAQIYQNYSLSIAQGQTVALVGASGSGKSTAISLLERFYDPNAGAVTLDGHDLRELSLSWLRERISLVSQEPVLFAGTIAENIALGKPRASRDKIIESAKQANAYDFITNFPNGFDTDVGDRGAQLSGGQKQRIAIARAILRDPDVLLLDEATSALDNESERIVQASLDKLMSLKQRTTIVVAHRLSTIRNADVIAVTNEGAIVELGPHDELMKIPGGIYKNLVAQQMNTH</sequence>
<feature type="transmembrane region" description="Helical" evidence="8">
    <location>
        <begin position="43"/>
        <end position="63"/>
    </location>
</feature>
<dbReference type="CDD" id="cd18578">
    <property type="entry name" value="ABC_6TM_Pgp_ABCB1_D2_like"/>
    <property type="match status" value="1"/>
</dbReference>
<evidence type="ECO:0000313" key="12">
    <source>
        <dbReference type="Proteomes" id="UP000198211"/>
    </source>
</evidence>
<name>A0A225WGD4_9STRA</name>
<dbReference type="Pfam" id="PF00664">
    <property type="entry name" value="ABC_membrane"/>
    <property type="match status" value="1"/>
</dbReference>
<comment type="caution">
    <text evidence="11">The sequence shown here is derived from an EMBL/GenBank/DDBJ whole genome shotgun (WGS) entry which is preliminary data.</text>
</comment>
<dbReference type="InterPro" id="IPR003439">
    <property type="entry name" value="ABC_transporter-like_ATP-bd"/>
</dbReference>
<dbReference type="GO" id="GO:0015421">
    <property type="term" value="F:ABC-type oligopeptide transporter activity"/>
    <property type="evidence" value="ECO:0007669"/>
    <property type="project" value="TreeGrafter"/>
</dbReference>
<keyword evidence="12" id="KW-1185">Reference proteome</keyword>
<feature type="domain" description="ABC transporter" evidence="9">
    <location>
        <begin position="328"/>
        <end position="566"/>
    </location>
</feature>
<dbReference type="Gene3D" id="1.20.1560.10">
    <property type="entry name" value="ABC transporter type 1, transmembrane domain"/>
    <property type="match status" value="2"/>
</dbReference>
<dbReference type="PROSITE" id="PS00211">
    <property type="entry name" value="ABC_TRANSPORTER_1"/>
    <property type="match status" value="1"/>
</dbReference>